<dbReference type="AlphaFoldDB" id="A0A6S7G7R6"/>
<sequence>MPSAFGDEDLPASCKFVCQKGKVSINGIKELVKFIESPEIQSLQGSHYVIPKRLSQDLVESFFSVQRQSCGGSNNMTAIAYGYNVNSAISYSATKLLRKKQTNVMENDEIELSIEQESNTSLPRR</sequence>
<dbReference type="OrthoDB" id="6141491at2759"/>
<reference evidence="2" key="1">
    <citation type="submission" date="2020-04" db="EMBL/GenBank/DDBJ databases">
        <authorList>
            <person name="Alioto T."/>
            <person name="Alioto T."/>
            <person name="Gomez Garrido J."/>
        </authorList>
    </citation>
    <scope>NUCLEOTIDE SEQUENCE</scope>
    <source>
        <strain evidence="2">A484AB</strain>
    </source>
</reference>
<proteinExistence type="predicted"/>
<accession>A0A6S7G7R6</accession>
<comment type="caution">
    <text evidence="2">The sequence shown here is derived from an EMBL/GenBank/DDBJ whole genome shotgun (WGS) entry which is preliminary data.</text>
</comment>
<dbReference type="EMBL" id="CACRXK020001473">
    <property type="protein sequence ID" value="CAB3989354.1"/>
    <property type="molecule type" value="Genomic_DNA"/>
</dbReference>
<dbReference type="Pfam" id="PF21789">
    <property type="entry name" value="TNP-like_RNaseH_C"/>
    <property type="match status" value="1"/>
</dbReference>
<gene>
    <name evidence="2" type="ORF">PACLA_8A022054</name>
</gene>
<protein>
    <recommendedName>
        <fullName evidence="1">Transposable element P transposase-like RNase H C-terminal domain-containing protein</fullName>
    </recommendedName>
</protein>
<feature type="non-terminal residue" evidence="2">
    <location>
        <position position="1"/>
    </location>
</feature>
<evidence type="ECO:0000313" key="3">
    <source>
        <dbReference type="Proteomes" id="UP001152795"/>
    </source>
</evidence>
<feature type="domain" description="Transposable element P transposase-like RNase H C-terminal" evidence="1">
    <location>
        <begin position="53"/>
        <end position="80"/>
    </location>
</feature>
<evidence type="ECO:0000313" key="2">
    <source>
        <dbReference type="EMBL" id="CAB3989354.1"/>
    </source>
</evidence>
<dbReference type="InterPro" id="IPR048367">
    <property type="entry name" value="TNP-like_RNaseH_C"/>
</dbReference>
<evidence type="ECO:0000259" key="1">
    <source>
        <dbReference type="Pfam" id="PF21789"/>
    </source>
</evidence>
<keyword evidence="3" id="KW-1185">Reference proteome</keyword>
<name>A0A6S7G7R6_PARCT</name>
<organism evidence="2 3">
    <name type="scientific">Paramuricea clavata</name>
    <name type="common">Red gorgonian</name>
    <name type="synonym">Violescent sea-whip</name>
    <dbReference type="NCBI Taxonomy" id="317549"/>
    <lineage>
        <taxon>Eukaryota</taxon>
        <taxon>Metazoa</taxon>
        <taxon>Cnidaria</taxon>
        <taxon>Anthozoa</taxon>
        <taxon>Octocorallia</taxon>
        <taxon>Malacalcyonacea</taxon>
        <taxon>Plexauridae</taxon>
        <taxon>Paramuricea</taxon>
    </lineage>
</organism>
<dbReference type="Proteomes" id="UP001152795">
    <property type="component" value="Unassembled WGS sequence"/>
</dbReference>